<keyword evidence="1 3" id="KW-0597">Phosphoprotein</keyword>
<dbReference type="InterPro" id="IPR011006">
    <property type="entry name" value="CheY-like_superfamily"/>
</dbReference>
<organism evidence="6 7">
    <name type="scientific">Mortierella isabellina</name>
    <name type="common">Filamentous fungus</name>
    <name type="synonym">Umbelopsis isabellina</name>
    <dbReference type="NCBI Taxonomy" id="91625"/>
    <lineage>
        <taxon>Eukaryota</taxon>
        <taxon>Fungi</taxon>
        <taxon>Fungi incertae sedis</taxon>
        <taxon>Mucoromycota</taxon>
        <taxon>Mucoromycotina</taxon>
        <taxon>Umbelopsidomycetes</taxon>
        <taxon>Umbelopsidales</taxon>
        <taxon>Umbelopsidaceae</taxon>
        <taxon>Umbelopsis</taxon>
    </lineage>
</organism>
<dbReference type="SUPFAM" id="SSF52172">
    <property type="entry name" value="CheY-like"/>
    <property type="match status" value="1"/>
</dbReference>
<dbReference type="GO" id="GO:0000160">
    <property type="term" value="P:phosphorelay signal transduction system"/>
    <property type="evidence" value="ECO:0007669"/>
    <property type="project" value="UniProtKB-KW"/>
</dbReference>
<feature type="region of interest" description="Disordered" evidence="4">
    <location>
        <begin position="266"/>
        <end position="301"/>
    </location>
</feature>
<feature type="domain" description="Response regulatory" evidence="5">
    <location>
        <begin position="117"/>
        <end position="231"/>
    </location>
</feature>
<dbReference type="FunFam" id="3.40.50.2300:FF:000212">
    <property type="entry name" value="Stress response regulator/HFS transcription factor"/>
    <property type="match status" value="1"/>
</dbReference>
<dbReference type="InterPro" id="IPR001789">
    <property type="entry name" value="Sig_transdc_resp-reg_receiver"/>
</dbReference>
<dbReference type="EMBL" id="JAEPQZ010000001">
    <property type="protein sequence ID" value="KAG2185721.1"/>
    <property type="molecule type" value="Genomic_DNA"/>
</dbReference>
<dbReference type="PANTHER" id="PTHR45339:SF1">
    <property type="entry name" value="HYBRID SIGNAL TRANSDUCTION HISTIDINE KINASE J"/>
    <property type="match status" value="1"/>
</dbReference>
<dbReference type="Gene3D" id="3.40.50.2300">
    <property type="match status" value="1"/>
</dbReference>
<dbReference type="PANTHER" id="PTHR45339">
    <property type="entry name" value="HYBRID SIGNAL TRANSDUCTION HISTIDINE KINASE J"/>
    <property type="match status" value="1"/>
</dbReference>
<comment type="caution">
    <text evidence="6">The sequence shown here is derived from an EMBL/GenBank/DDBJ whole genome shotgun (WGS) entry which is preliminary data.</text>
</comment>
<feature type="region of interest" description="Disordered" evidence="4">
    <location>
        <begin position="326"/>
        <end position="367"/>
    </location>
</feature>
<keyword evidence="2" id="KW-0902">Two-component regulatory system</keyword>
<dbReference type="OrthoDB" id="60033at2759"/>
<evidence type="ECO:0000313" key="7">
    <source>
        <dbReference type="Proteomes" id="UP000654370"/>
    </source>
</evidence>
<name>A0A8H7UH89_MORIS</name>
<proteinExistence type="predicted"/>
<dbReference type="SMART" id="SM00448">
    <property type="entry name" value="REC"/>
    <property type="match status" value="1"/>
</dbReference>
<sequence>TNNDTTSFTLPTSSSSEAAWAPMTSVSQMPNEVVSSERGNAGAINLGARKTADGLTVVTVGHLAPKNTSPGTFGYPSLNSTSASTETAVASSSAPAANGKVRVHRTTYVPGWSVPPRVLLVDDDSVFRNLSSKLLQVFGCTFDVAADGVEAMQKLGLEKYDLVLMDIVMPNLDGISATRNIRQYDTLTPIISMTSNTTDSDIIEYFGSGMTDVLPKPFSRQSLFGMLDKYCAHLKQIQRNYGMDQSQIPRNLGELGIPNLPFAINSGASGSTNNDSRIQEQGMTPNKDNAGEGYSSNPQVASSQLATLSPSFFNFSHLPPQFSNFVGLMPQDGSPETSGTQGNGQWQNTNNNSSDADHSNKKRKTGM</sequence>
<evidence type="ECO:0000256" key="4">
    <source>
        <dbReference type="SAM" id="MobiDB-lite"/>
    </source>
</evidence>
<evidence type="ECO:0000256" key="1">
    <source>
        <dbReference type="ARBA" id="ARBA00022553"/>
    </source>
</evidence>
<feature type="compositionally biased region" description="Low complexity" evidence="4">
    <location>
        <begin position="337"/>
        <end position="354"/>
    </location>
</feature>
<feature type="compositionally biased region" description="Low complexity" evidence="4">
    <location>
        <begin position="1"/>
        <end position="16"/>
    </location>
</feature>
<feature type="region of interest" description="Disordered" evidence="4">
    <location>
        <begin position="1"/>
        <end position="24"/>
    </location>
</feature>
<feature type="non-terminal residue" evidence="6">
    <location>
        <position position="1"/>
    </location>
</feature>
<reference evidence="6" key="1">
    <citation type="submission" date="2020-12" db="EMBL/GenBank/DDBJ databases">
        <title>Metabolic potential, ecology and presence of endohyphal bacteria is reflected in genomic diversity of Mucoromycotina.</title>
        <authorList>
            <person name="Muszewska A."/>
            <person name="Okrasinska A."/>
            <person name="Steczkiewicz K."/>
            <person name="Drgas O."/>
            <person name="Orlowska M."/>
            <person name="Perlinska-Lenart U."/>
            <person name="Aleksandrzak-Piekarczyk T."/>
            <person name="Szatraj K."/>
            <person name="Zielenkiewicz U."/>
            <person name="Pilsyk S."/>
            <person name="Malc E."/>
            <person name="Mieczkowski P."/>
            <person name="Kruszewska J.S."/>
            <person name="Biernat P."/>
            <person name="Pawlowska J."/>
        </authorList>
    </citation>
    <scope>NUCLEOTIDE SEQUENCE</scope>
    <source>
        <strain evidence="6">WA0000067209</strain>
    </source>
</reference>
<evidence type="ECO:0000256" key="2">
    <source>
        <dbReference type="ARBA" id="ARBA00023012"/>
    </source>
</evidence>
<evidence type="ECO:0000256" key="3">
    <source>
        <dbReference type="PROSITE-ProRule" id="PRU00169"/>
    </source>
</evidence>
<dbReference type="CDD" id="cd17546">
    <property type="entry name" value="REC_hyHK_CKI1_RcsC-like"/>
    <property type="match status" value="1"/>
</dbReference>
<evidence type="ECO:0000259" key="5">
    <source>
        <dbReference type="PROSITE" id="PS50110"/>
    </source>
</evidence>
<keyword evidence="7" id="KW-1185">Reference proteome</keyword>
<gene>
    <name evidence="6" type="ORF">INT43_002156</name>
</gene>
<dbReference type="Pfam" id="PF00072">
    <property type="entry name" value="Response_reg"/>
    <property type="match status" value="1"/>
</dbReference>
<feature type="modified residue" description="4-aspartylphosphate" evidence="3">
    <location>
        <position position="166"/>
    </location>
</feature>
<evidence type="ECO:0000313" key="6">
    <source>
        <dbReference type="EMBL" id="KAG2185721.1"/>
    </source>
</evidence>
<accession>A0A8H7UH89</accession>
<dbReference type="PROSITE" id="PS50110">
    <property type="entry name" value="RESPONSE_REGULATORY"/>
    <property type="match status" value="1"/>
</dbReference>
<dbReference type="Proteomes" id="UP000654370">
    <property type="component" value="Unassembled WGS sequence"/>
</dbReference>
<dbReference type="AlphaFoldDB" id="A0A8H7UH89"/>
<feature type="compositionally biased region" description="Polar residues" evidence="4">
    <location>
        <begin position="266"/>
        <end position="287"/>
    </location>
</feature>
<protein>
    <recommendedName>
        <fullName evidence="5">Response regulatory domain-containing protein</fullName>
    </recommendedName>
</protein>